<evidence type="ECO:0000256" key="1">
    <source>
        <dbReference type="ARBA" id="ARBA00023125"/>
    </source>
</evidence>
<dbReference type="RefSeq" id="WP_024363699.1">
    <property type="nucleotide sequence ID" value="NZ_BJNS01000002.1"/>
</dbReference>
<evidence type="ECO:0000313" key="5">
    <source>
        <dbReference type="EMBL" id="SUV18458.1"/>
    </source>
</evidence>
<dbReference type="PANTHER" id="PTHR46797:SF1">
    <property type="entry name" value="METHYLPHOSPHONATE SYNTHASE"/>
    <property type="match status" value="1"/>
</dbReference>
<dbReference type="CDD" id="cd00093">
    <property type="entry name" value="HTH_XRE"/>
    <property type="match status" value="1"/>
</dbReference>
<dbReference type="PROSITE" id="PS50943">
    <property type="entry name" value="HTH_CROC1"/>
    <property type="match status" value="1"/>
</dbReference>
<evidence type="ECO:0000259" key="2">
    <source>
        <dbReference type="PROSITE" id="PS50943"/>
    </source>
</evidence>
<dbReference type="Proteomes" id="UP000238825">
    <property type="component" value="Chromosome"/>
</dbReference>
<evidence type="ECO:0000313" key="3">
    <source>
        <dbReference type="EMBL" id="AVK95799.1"/>
    </source>
</evidence>
<protein>
    <submittedName>
        <fullName evidence="4">HTH-type transcriptional regulator SutR</fullName>
    </submittedName>
    <submittedName>
        <fullName evidence="3">XRE family transcriptional regulator</fullName>
    </submittedName>
</protein>
<dbReference type="Pfam" id="PF01381">
    <property type="entry name" value="HTH_3"/>
    <property type="match status" value="1"/>
</dbReference>
<gene>
    <name evidence="4" type="primary">sutR_1</name>
    <name evidence="3" type="ORF">LS41612_05890</name>
    <name evidence="4" type="ORF">LYSIN_00029</name>
    <name evidence="5" type="ORF">NCTC10338_03590</name>
</gene>
<dbReference type="InterPro" id="IPR050807">
    <property type="entry name" value="TransReg_Diox_bact_type"/>
</dbReference>
<dbReference type="Pfam" id="PF07883">
    <property type="entry name" value="Cupin_2"/>
    <property type="match status" value="1"/>
</dbReference>
<keyword evidence="6" id="KW-1185">Reference proteome</keyword>
<sequence>MGFGKQVNVMRKKNKMTLQELSAASNVSASMLSQIEREEKNPTIQVACQIAEALNTTLSALLDQQEKREVVVIRKDERPIYVDEKSGFQRHLLSPSVPSRGIEFVLNIIPPNKESGIFPAHKAGVKEYIFVKSGKLRVELGHGAFSEELEAGDSLFFEADTAHRFINMTNDECHYFLVIDSSQYMK</sequence>
<dbReference type="GO" id="GO:0003677">
    <property type="term" value="F:DNA binding"/>
    <property type="evidence" value="ECO:0007669"/>
    <property type="project" value="UniProtKB-KW"/>
</dbReference>
<dbReference type="InterPro" id="IPR013096">
    <property type="entry name" value="Cupin_2"/>
</dbReference>
<dbReference type="SUPFAM" id="SSF51182">
    <property type="entry name" value="RmlC-like cupins"/>
    <property type="match status" value="1"/>
</dbReference>
<feature type="domain" description="HTH cro/C1-type" evidence="2">
    <location>
        <begin position="7"/>
        <end position="61"/>
    </location>
</feature>
<dbReference type="EMBL" id="PGLV01000001">
    <property type="protein sequence ID" value="POZ55247.1"/>
    <property type="molecule type" value="Genomic_DNA"/>
</dbReference>
<dbReference type="GO" id="GO:0003700">
    <property type="term" value="F:DNA-binding transcription factor activity"/>
    <property type="evidence" value="ECO:0007669"/>
    <property type="project" value="TreeGrafter"/>
</dbReference>
<proteinExistence type="predicted"/>
<dbReference type="InterPro" id="IPR001387">
    <property type="entry name" value="Cro/C1-type_HTH"/>
</dbReference>
<dbReference type="GO" id="GO:0005829">
    <property type="term" value="C:cytosol"/>
    <property type="evidence" value="ECO:0007669"/>
    <property type="project" value="TreeGrafter"/>
</dbReference>
<dbReference type="SUPFAM" id="SSF47413">
    <property type="entry name" value="lambda repressor-like DNA-binding domains"/>
    <property type="match status" value="1"/>
</dbReference>
<dbReference type="PANTHER" id="PTHR46797">
    <property type="entry name" value="HTH-TYPE TRANSCRIPTIONAL REGULATOR"/>
    <property type="match status" value="1"/>
</dbReference>
<dbReference type="GeneID" id="48275724"/>
<reference evidence="5 8" key="3">
    <citation type="submission" date="2018-06" db="EMBL/GenBank/DDBJ databases">
        <authorList>
            <consortium name="Pathogen Informatics"/>
            <person name="Doyle S."/>
        </authorList>
    </citation>
    <scope>NUCLEOTIDE SEQUENCE [LARGE SCALE GENOMIC DNA]</scope>
    <source>
        <strain evidence="5 8">NCTC10338</strain>
    </source>
</reference>
<evidence type="ECO:0000313" key="6">
    <source>
        <dbReference type="Proteomes" id="UP000237319"/>
    </source>
</evidence>
<accession>A0A2S5CWW5</accession>
<dbReference type="AlphaFoldDB" id="A0A2S5CWW5"/>
<evidence type="ECO:0000313" key="7">
    <source>
        <dbReference type="Proteomes" id="UP000238825"/>
    </source>
</evidence>
<reference evidence="4 6" key="2">
    <citation type="submission" date="2017-11" db="EMBL/GenBank/DDBJ databases">
        <title>Genome sequence of Lysinibacillus sphaericus, a lignin-degrading bacteria isolated from municipal solid waste soil.</title>
        <authorList>
            <person name="Persinoti G.F."/>
            <person name="Paixao D.A."/>
            <person name="Bugg T.D."/>
            <person name="Squina F.M."/>
        </authorList>
    </citation>
    <scope>NUCLEOTIDE SEQUENCE [LARGE SCALE GENOMIC DNA]</scope>
    <source>
        <strain evidence="4 6">A1</strain>
    </source>
</reference>
<dbReference type="Gene3D" id="1.10.260.40">
    <property type="entry name" value="lambda repressor-like DNA-binding domains"/>
    <property type="match status" value="1"/>
</dbReference>
<evidence type="ECO:0000313" key="8">
    <source>
        <dbReference type="Proteomes" id="UP000255295"/>
    </source>
</evidence>
<dbReference type="InterPro" id="IPR014710">
    <property type="entry name" value="RmlC-like_jellyroll"/>
</dbReference>
<dbReference type="InterPro" id="IPR011051">
    <property type="entry name" value="RmlC_Cupin_sf"/>
</dbReference>
<dbReference type="Gene3D" id="2.60.120.10">
    <property type="entry name" value="Jelly Rolls"/>
    <property type="match status" value="1"/>
</dbReference>
<organism evidence="4 6">
    <name type="scientific">Lysinibacillus sphaericus</name>
    <name type="common">Bacillus sphaericus</name>
    <dbReference type="NCBI Taxonomy" id="1421"/>
    <lineage>
        <taxon>Bacteria</taxon>
        <taxon>Bacillati</taxon>
        <taxon>Bacillota</taxon>
        <taxon>Bacilli</taxon>
        <taxon>Bacillales</taxon>
        <taxon>Bacillaceae</taxon>
        <taxon>Lysinibacillus</taxon>
    </lineage>
</organism>
<dbReference type="SMART" id="SM00530">
    <property type="entry name" value="HTH_XRE"/>
    <property type="match status" value="1"/>
</dbReference>
<dbReference type="InterPro" id="IPR010982">
    <property type="entry name" value="Lambda_DNA-bd_dom_sf"/>
</dbReference>
<name>A0A2S5CWW5_LYSSH</name>
<dbReference type="EMBL" id="UFSZ01000001">
    <property type="protein sequence ID" value="SUV18458.1"/>
    <property type="molecule type" value="Genomic_DNA"/>
</dbReference>
<dbReference type="Proteomes" id="UP000237319">
    <property type="component" value="Unassembled WGS sequence"/>
</dbReference>
<evidence type="ECO:0000313" key="4">
    <source>
        <dbReference type="EMBL" id="POZ55247.1"/>
    </source>
</evidence>
<reference evidence="3 7" key="1">
    <citation type="submission" date="2017-03" db="EMBL/GenBank/DDBJ databases">
        <title>The whole genome sequencing and assembly of Lysinibacillus sphaericus DSM 28T strain.</title>
        <authorList>
            <person name="Lee Y.-J."/>
            <person name="Yi H."/>
            <person name="Bahn Y.-S."/>
            <person name="Kim J.F."/>
            <person name="Lee D.-W."/>
        </authorList>
    </citation>
    <scope>NUCLEOTIDE SEQUENCE [LARGE SCALE GENOMIC DNA]</scope>
    <source>
        <strain evidence="3 7">DSM 28</strain>
    </source>
</reference>
<keyword evidence="1" id="KW-0238">DNA-binding</keyword>
<dbReference type="Proteomes" id="UP000255295">
    <property type="component" value="Unassembled WGS sequence"/>
</dbReference>
<dbReference type="CDD" id="cd02209">
    <property type="entry name" value="cupin_XRE_C"/>
    <property type="match status" value="1"/>
</dbReference>
<dbReference type="EMBL" id="CP019980">
    <property type="protein sequence ID" value="AVK95799.1"/>
    <property type="molecule type" value="Genomic_DNA"/>
</dbReference>